<reference evidence="7 8" key="1">
    <citation type="submission" date="2015-03" db="EMBL/GenBank/DDBJ databases">
        <title>Draft Genome Sequence of Burkholderia andropogonis type strain ICMP2807, isolated from Sorghum bicolor.</title>
        <authorList>
            <person name="Lopes-Santos L."/>
            <person name="Castro D.B."/>
            <person name="Ottoboni L.M."/>
            <person name="Park D."/>
            <person name="Weirc B.S."/>
            <person name="Destefano S.A."/>
        </authorList>
    </citation>
    <scope>NUCLEOTIDE SEQUENCE [LARGE SCALE GENOMIC DNA]</scope>
    <source>
        <strain evidence="7 8">ICMP2807</strain>
    </source>
</reference>
<dbReference type="Pfam" id="PF00672">
    <property type="entry name" value="HAMP"/>
    <property type="match status" value="1"/>
</dbReference>
<dbReference type="Gene3D" id="1.10.287.950">
    <property type="entry name" value="Methyl-accepting chemotaxis protein"/>
    <property type="match status" value="1"/>
</dbReference>
<keyword evidence="4" id="KW-0807">Transducer</keyword>
<dbReference type="Pfam" id="PF12729">
    <property type="entry name" value="4HB_MCP_1"/>
    <property type="match status" value="1"/>
</dbReference>
<dbReference type="PANTHER" id="PTHR43531">
    <property type="entry name" value="PROTEIN ICFG"/>
    <property type="match status" value="1"/>
</dbReference>
<dbReference type="InterPro" id="IPR003660">
    <property type="entry name" value="HAMP_dom"/>
</dbReference>
<evidence type="ECO:0000256" key="3">
    <source>
        <dbReference type="ARBA" id="ARBA00029447"/>
    </source>
</evidence>
<dbReference type="InterPro" id="IPR051310">
    <property type="entry name" value="MCP_chemotaxis"/>
</dbReference>
<dbReference type="OrthoDB" id="5441488at2"/>
<dbReference type="CDD" id="cd11386">
    <property type="entry name" value="MCP_signal"/>
    <property type="match status" value="1"/>
</dbReference>
<dbReference type="AlphaFoldDB" id="A0A0F5JZT3"/>
<dbReference type="Proteomes" id="UP000033618">
    <property type="component" value="Unassembled WGS sequence"/>
</dbReference>
<dbReference type="InterPro" id="IPR004090">
    <property type="entry name" value="Chemotax_Me-accpt_rcpt"/>
</dbReference>
<dbReference type="STRING" id="28092.WM40_11660"/>
<feature type="domain" description="HAMP" evidence="6">
    <location>
        <begin position="212"/>
        <end position="264"/>
    </location>
</feature>
<evidence type="ECO:0000313" key="8">
    <source>
        <dbReference type="Proteomes" id="UP000033618"/>
    </source>
</evidence>
<comment type="subcellular location">
    <subcellularLocation>
        <location evidence="1">Membrane</location>
    </subcellularLocation>
</comment>
<dbReference type="GO" id="GO:0007165">
    <property type="term" value="P:signal transduction"/>
    <property type="evidence" value="ECO:0007669"/>
    <property type="project" value="UniProtKB-KW"/>
</dbReference>
<gene>
    <name evidence="7" type="ORF">WM40_11660</name>
</gene>
<dbReference type="PATRIC" id="fig|28092.6.peg.2733"/>
<dbReference type="PANTHER" id="PTHR43531:SF14">
    <property type="entry name" value="METHYL-ACCEPTING CHEMOTAXIS PROTEIN I-RELATED"/>
    <property type="match status" value="1"/>
</dbReference>
<proteinExistence type="inferred from homology"/>
<dbReference type="RefSeq" id="WP_024905239.1">
    <property type="nucleotide sequence ID" value="NZ_CADFGU010000003.1"/>
</dbReference>
<name>A0A0F5JZT3_9BURK</name>
<comment type="similarity">
    <text evidence="3">Belongs to the methyl-accepting chemotaxis (MCP) protein family.</text>
</comment>
<dbReference type="SUPFAM" id="SSF58104">
    <property type="entry name" value="Methyl-accepting chemotaxis protein (MCP) signaling domain"/>
    <property type="match status" value="1"/>
</dbReference>
<keyword evidence="8" id="KW-1185">Reference proteome</keyword>
<dbReference type="PRINTS" id="PR00260">
    <property type="entry name" value="CHEMTRNSDUCR"/>
</dbReference>
<accession>A0A0F5JZT3</accession>
<protein>
    <submittedName>
        <fullName evidence="7">Chemotaxis protein</fullName>
    </submittedName>
</protein>
<dbReference type="GO" id="GO:0004888">
    <property type="term" value="F:transmembrane signaling receptor activity"/>
    <property type="evidence" value="ECO:0007669"/>
    <property type="project" value="InterPro"/>
</dbReference>
<dbReference type="SMART" id="SM00283">
    <property type="entry name" value="MA"/>
    <property type="match status" value="1"/>
</dbReference>
<evidence type="ECO:0000259" key="6">
    <source>
        <dbReference type="PROSITE" id="PS50885"/>
    </source>
</evidence>
<evidence type="ECO:0000259" key="5">
    <source>
        <dbReference type="PROSITE" id="PS50111"/>
    </source>
</evidence>
<feature type="domain" description="Methyl-accepting transducer" evidence="5">
    <location>
        <begin position="269"/>
        <end position="498"/>
    </location>
</feature>
<evidence type="ECO:0000256" key="2">
    <source>
        <dbReference type="ARBA" id="ARBA00022481"/>
    </source>
</evidence>
<keyword evidence="2" id="KW-0488">Methylation</keyword>
<dbReference type="InterPro" id="IPR024478">
    <property type="entry name" value="HlyB_4HB_MCP"/>
</dbReference>
<dbReference type="PROSITE" id="PS50885">
    <property type="entry name" value="HAMP"/>
    <property type="match status" value="1"/>
</dbReference>
<dbReference type="InterPro" id="IPR004089">
    <property type="entry name" value="MCPsignal_dom"/>
</dbReference>
<dbReference type="PROSITE" id="PS50111">
    <property type="entry name" value="CHEMOTAXIS_TRANSDUC_2"/>
    <property type="match status" value="1"/>
</dbReference>
<dbReference type="CDD" id="cd19411">
    <property type="entry name" value="MCP2201-like_sensor"/>
    <property type="match status" value="1"/>
</dbReference>
<dbReference type="FunFam" id="1.10.287.950:FF:000001">
    <property type="entry name" value="Methyl-accepting chemotaxis sensory transducer"/>
    <property type="match status" value="1"/>
</dbReference>
<dbReference type="Pfam" id="PF00015">
    <property type="entry name" value="MCPsignal"/>
    <property type="match status" value="1"/>
</dbReference>
<dbReference type="SMART" id="SM00304">
    <property type="entry name" value="HAMP"/>
    <property type="match status" value="1"/>
</dbReference>
<evidence type="ECO:0000256" key="4">
    <source>
        <dbReference type="PROSITE-ProRule" id="PRU00284"/>
    </source>
</evidence>
<dbReference type="GO" id="GO:0006935">
    <property type="term" value="P:chemotaxis"/>
    <property type="evidence" value="ECO:0007669"/>
    <property type="project" value="InterPro"/>
</dbReference>
<dbReference type="InterPro" id="IPR047347">
    <property type="entry name" value="YvaQ-like_sensor"/>
</dbReference>
<dbReference type="GO" id="GO:0005886">
    <property type="term" value="C:plasma membrane"/>
    <property type="evidence" value="ECO:0007669"/>
    <property type="project" value="TreeGrafter"/>
</dbReference>
<dbReference type="CDD" id="cd06225">
    <property type="entry name" value="HAMP"/>
    <property type="match status" value="1"/>
</dbReference>
<sequence>MKLLNFRIGVRLGLAFALVVFLLIAVALLGTQHLNDNTEKMNSVIDEHYQLIALSNKIKSNGDRASNILSNLLLSSSAEQSRKYMDQYAQIREANASAYAKFEKLPQDAESKALYQQQFTARSAYGQAVRDFFALVKDGNIPEARDLYQGRMAELQASYYALVDKMVDYQSAQMSRNVADANTESQGAQLQMVFLSIGAIVLASVISVYITRSITVPVQRAVQLVEDVAAGNLTCKVEVTSNDEIGRLLTAFGQMVRNLNAIVSKVRLSTDTIAGASSEVAAGNMDLANRTEQQASALEQTAAAIEQLTATVKQNADRAKQANMMAESASEVAAQGGGAVERVVQTMTGINTSSRRIADIIGVIDEIAFQTNILALNAAVEAARAGEHGRGFAVVASEVRGLAQRSAVAAKEIKELIGESVEQVEQGGKMVGDAGQTILRIVDSIKSVTDVVSEITLSSREQSEGLEQINQAIAQVDHATQENAALVEESAAASRSMQDQAGELAELVSAFRLDETGAAGASPTAGAAAFNALPNAGHRAVLAGV</sequence>
<organism evidence="7 8">
    <name type="scientific">Robbsia andropogonis</name>
    <dbReference type="NCBI Taxonomy" id="28092"/>
    <lineage>
        <taxon>Bacteria</taxon>
        <taxon>Pseudomonadati</taxon>
        <taxon>Pseudomonadota</taxon>
        <taxon>Betaproteobacteria</taxon>
        <taxon>Burkholderiales</taxon>
        <taxon>Burkholderiaceae</taxon>
        <taxon>Robbsia</taxon>
    </lineage>
</organism>
<evidence type="ECO:0000256" key="1">
    <source>
        <dbReference type="ARBA" id="ARBA00004370"/>
    </source>
</evidence>
<comment type="caution">
    <text evidence="7">The sequence shown here is derived from an EMBL/GenBank/DDBJ whole genome shotgun (WGS) entry which is preliminary data.</text>
</comment>
<dbReference type="EMBL" id="LAQU01000010">
    <property type="protein sequence ID" value="KKB63396.1"/>
    <property type="molecule type" value="Genomic_DNA"/>
</dbReference>
<evidence type="ECO:0000313" key="7">
    <source>
        <dbReference type="EMBL" id="KKB63396.1"/>
    </source>
</evidence>